<comment type="activity regulation">
    <text evidence="6">Non-allosteric.</text>
</comment>
<evidence type="ECO:0000313" key="9">
    <source>
        <dbReference type="Proteomes" id="UP001232493"/>
    </source>
</evidence>
<feature type="domain" description="Phosphofructokinase" evidence="7">
    <location>
        <begin position="6"/>
        <end position="316"/>
    </location>
</feature>
<comment type="function">
    <text evidence="6">Catalyzes the phosphorylation of D-fructose 6-phosphate, the first committing step of glycolysis. Uses inorganic phosphate (PPi) as phosphoryl donor instead of ATP like common ATP-dependent phosphofructokinases (ATP-PFKs), which renders the reaction reversible, and can thus function both in glycolysis and gluconeogenesis. Consistently, PPi-PFK can replace the enzymes of both the forward (ATP-PFK) and reverse (fructose-bisphosphatase (FBPase)) reactions.</text>
</comment>
<evidence type="ECO:0000259" key="7">
    <source>
        <dbReference type="Pfam" id="PF00365"/>
    </source>
</evidence>
<dbReference type="RefSeq" id="WP_280999350.1">
    <property type="nucleotide sequence ID" value="NZ_CP069362.1"/>
</dbReference>
<keyword evidence="2 6" id="KW-0808">Transferase</keyword>
<keyword evidence="6" id="KW-0963">Cytoplasm</keyword>
<reference evidence="8 9" key="1">
    <citation type="submission" date="2021-02" db="EMBL/GenBank/DDBJ databases">
        <title>Characterization of Marinitoga sp. nov. str. BP5-C20A.</title>
        <authorList>
            <person name="Erauso G."/>
            <person name="Postec A."/>
        </authorList>
    </citation>
    <scope>NUCLEOTIDE SEQUENCE [LARGE SCALE GENOMIC DNA]</scope>
    <source>
        <strain evidence="8 9">BP5-C20A</strain>
    </source>
</reference>
<dbReference type="InterPro" id="IPR000023">
    <property type="entry name" value="Phosphofructokinase_dom"/>
</dbReference>
<dbReference type="InterPro" id="IPR035966">
    <property type="entry name" value="PKF_sf"/>
</dbReference>
<dbReference type="Pfam" id="PF00365">
    <property type="entry name" value="PFK"/>
    <property type="match status" value="1"/>
</dbReference>
<dbReference type="PIRSF" id="PIRSF036483">
    <property type="entry name" value="PFK_XF0274"/>
    <property type="match status" value="1"/>
</dbReference>
<dbReference type="InterPro" id="IPR011404">
    <property type="entry name" value="PPi-PFK"/>
</dbReference>
<feature type="active site" description="Proton acceptor" evidence="6">
    <location>
        <position position="137"/>
    </location>
</feature>
<comment type="cofactor">
    <cofactor evidence="1 6">
        <name>Mg(2+)</name>
        <dbReference type="ChEBI" id="CHEBI:18420"/>
    </cofactor>
</comment>
<organism evidence="8 9">
    <name type="scientific">Marinitoga aeolica</name>
    <dbReference type="NCBI Taxonomy" id="2809031"/>
    <lineage>
        <taxon>Bacteria</taxon>
        <taxon>Thermotogati</taxon>
        <taxon>Thermotogota</taxon>
        <taxon>Thermotogae</taxon>
        <taxon>Petrotogales</taxon>
        <taxon>Petrotogaceae</taxon>
        <taxon>Marinitoga</taxon>
    </lineage>
</organism>
<evidence type="ECO:0000256" key="2">
    <source>
        <dbReference type="ARBA" id="ARBA00022679"/>
    </source>
</evidence>
<feature type="binding site" evidence="6">
    <location>
        <begin position="183"/>
        <end position="185"/>
    </location>
    <ligand>
        <name>substrate</name>
    </ligand>
</feature>
<evidence type="ECO:0000256" key="5">
    <source>
        <dbReference type="ARBA" id="ARBA00022842"/>
    </source>
</evidence>
<dbReference type="HAMAP" id="MF_01978">
    <property type="entry name" value="Phosphofructokinase_II_B2"/>
    <property type="match status" value="1"/>
</dbReference>
<comment type="catalytic activity">
    <reaction evidence="6">
        <text>beta-D-fructose 6-phosphate + diphosphate = beta-D-fructose 1,6-bisphosphate + phosphate + H(+)</text>
        <dbReference type="Rhea" id="RHEA:13613"/>
        <dbReference type="ChEBI" id="CHEBI:15378"/>
        <dbReference type="ChEBI" id="CHEBI:32966"/>
        <dbReference type="ChEBI" id="CHEBI:33019"/>
        <dbReference type="ChEBI" id="CHEBI:43474"/>
        <dbReference type="ChEBI" id="CHEBI:57634"/>
        <dbReference type="EC" id="2.7.1.90"/>
    </reaction>
</comment>
<dbReference type="Gene3D" id="3.40.50.450">
    <property type="match status" value="1"/>
</dbReference>
<gene>
    <name evidence="6" type="primary">pfp</name>
    <name evidence="8" type="ORF">JRV97_00895</name>
</gene>
<evidence type="ECO:0000256" key="6">
    <source>
        <dbReference type="HAMAP-Rule" id="MF_01978"/>
    </source>
</evidence>
<dbReference type="Proteomes" id="UP001232493">
    <property type="component" value="Chromosome"/>
</dbReference>
<dbReference type="EC" id="2.7.1.90" evidence="6"/>
<sequence length="406" mass="45072">MKNALYAQSGGVTSVINASAYGVIKAALNSKDIDNIYVAINGINGVFNEQLADMKKEDPEQIELLKFTPSSAFGSCRRKLKTEEDFIKIFEVFEKYNIHYFFYNGGNDSMDTVNKIHKYAQKIGYDLKAIGVPKTVDNDLPETDHTPGFGSIAKYLSVAILEGTLDVKSMAADSTKVFILETMGRHAGWVAASTALAKRHESDGPHIILMPEVPFNKEKFFEKIKDTISKYGYCSIAASEGIKYKDGSFVSARGYQDNFGNVQLGGIGSTLANMIKTELNIKTHYAVPDYLQRSGRHISSQVDVNEAINVGAMAVKYALEGKSGFMVGIERLMNSPYLSTTKLIPLDNVANETKLIPEEYITEDGMFVNEKFIEYALPLIEGEYYPPYLNGIPVYARLKLETINKK</sequence>
<evidence type="ECO:0000256" key="4">
    <source>
        <dbReference type="ARBA" id="ARBA00022777"/>
    </source>
</evidence>
<keyword evidence="3 6" id="KW-0479">Metal-binding</keyword>
<accession>A0ABY8PR71</accession>
<feature type="binding site" evidence="6">
    <location>
        <position position="107"/>
    </location>
    <ligand>
        <name>Mg(2+)</name>
        <dbReference type="ChEBI" id="CHEBI:18420"/>
        <note>catalytic</note>
    </ligand>
</feature>
<comment type="subunit">
    <text evidence="6">Homodimer.</text>
</comment>
<dbReference type="InterPro" id="IPR022953">
    <property type="entry name" value="ATP_PFK"/>
</dbReference>
<proteinExistence type="inferred from homology"/>
<name>A0ABY8PR71_9BACT</name>
<dbReference type="Gene3D" id="3.40.50.460">
    <property type="entry name" value="Phosphofructokinase domain"/>
    <property type="match status" value="1"/>
</dbReference>
<feature type="binding site" evidence="6">
    <location>
        <begin position="290"/>
        <end position="293"/>
    </location>
    <ligand>
        <name>substrate</name>
    </ligand>
</feature>
<feature type="site" description="Important for catalytic activity and substrate specificity; stabilizes the transition state when the phosphoryl donor is PPi; prevents ATP from binding by mimicking the alpha-phosphate group of ATP" evidence="6">
    <location>
        <position position="108"/>
    </location>
</feature>
<keyword evidence="9" id="KW-1185">Reference proteome</keyword>
<comment type="similarity">
    <text evidence="6">Belongs to the phosphofructokinase type A (PFKA) family. PPi-dependent PFK group II subfamily. Clade 'B2' sub-subfamily.</text>
</comment>
<keyword evidence="4 6" id="KW-0418">Kinase</keyword>
<evidence type="ECO:0000313" key="8">
    <source>
        <dbReference type="EMBL" id="WGS65144.1"/>
    </source>
</evidence>
<dbReference type="EMBL" id="CP069362">
    <property type="protein sequence ID" value="WGS65144.1"/>
    <property type="molecule type" value="Genomic_DNA"/>
</dbReference>
<feature type="binding site" evidence="6">
    <location>
        <position position="240"/>
    </location>
    <ligand>
        <name>substrate</name>
    </ligand>
</feature>
<dbReference type="PANTHER" id="PTHR45770">
    <property type="entry name" value="ATP-DEPENDENT 6-PHOSPHOFRUCTOKINASE 1"/>
    <property type="match status" value="1"/>
</dbReference>
<dbReference type="SUPFAM" id="SSF53784">
    <property type="entry name" value="Phosphofructokinase"/>
    <property type="match status" value="1"/>
</dbReference>
<feature type="binding site" evidence="6">
    <location>
        <position position="11"/>
    </location>
    <ligand>
        <name>diphosphate</name>
        <dbReference type="ChEBI" id="CHEBI:33019"/>
    </ligand>
</feature>
<feature type="site" description="Important for catalytic activity; stabilizes the transition state when the phosphoryl donor is PPi" evidence="6">
    <location>
        <position position="134"/>
    </location>
</feature>
<dbReference type="InterPro" id="IPR050929">
    <property type="entry name" value="PFKA"/>
</dbReference>
<keyword evidence="5 6" id="KW-0460">Magnesium</keyword>
<protein>
    <recommendedName>
        <fullName evidence="6">Pyrophosphate--fructose 6-phosphate 1-phosphotransferase</fullName>
        <ecNumber evidence="6">2.7.1.90</ecNumber>
    </recommendedName>
    <alternativeName>
        <fullName evidence="6">6-phosphofructokinase, pyrophosphate dependent</fullName>
    </alternativeName>
    <alternativeName>
        <fullName evidence="6">PPi-dependent phosphofructokinase</fullName>
        <shortName evidence="6">PPi-PFK</shortName>
    </alternativeName>
    <alternativeName>
        <fullName evidence="6">Pyrophosphate-dependent 6-phosphofructose-1-kinase</fullName>
    </alternativeName>
</protein>
<evidence type="ECO:0000256" key="1">
    <source>
        <dbReference type="ARBA" id="ARBA00001946"/>
    </source>
</evidence>
<dbReference type="PRINTS" id="PR00476">
    <property type="entry name" value="PHFRCTKINASE"/>
</dbReference>
<keyword evidence="6" id="KW-0324">Glycolysis</keyword>
<evidence type="ECO:0000256" key="3">
    <source>
        <dbReference type="ARBA" id="ARBA00022723"/>
    </source>
</evidence>
<feature type="binding site" evidence="6">
    <location>
        <begin position="135"/>
        <end position="137"/>
    </location>
    <ligand>
        <name>substrate</name>
    </ligand>
</feature>
<comment type="subcellular location">
    <subcellularLocation>
        <location evidence="6">Cytoplasm</location>
    </subcellularLocation>
</comment>
<comment type="pathway">
    <text evidence="6">Carbohydrate degradation; glycolysis; D-glyceraldehyde 3-phosphate and glycerone phosphate from D-glucose: step 3/4.</text>
</comment>
<dbReference type="NCBIfam" id="NF010675">
    <property type="entry name" value="PRK14072.1"/>
    <property type="match status" value="1"/>
</dbReference>